<evidence type="ECO:0000256" key="7">
    <source>
        <dbReference type="ARBA" id="ARBA00043149"/>
    </source>
</evidence>
<dbReference type="SUPFAM" id="SSF53067">
    <property type="entry name" value="Actin-like ATPase domain"/>
    <property type="match status" value="1"/>
</dbReference>
<keyword evidence="4" id="KW-0418">Kinase</keyword>
<dbReference type="InterPro" id="IPR018484">
    <property type="entry name" value="FGGY_N"/>
</dbReference>
<evidence type="ECO:0000256" key="1">
    <source>
        <dbReference type="ARBA" id="ARBA00009156"/>
    </source>
</evidence>
<organism evidence="9">
    <name type="scientific">marine metagenome</name>
    <dbReference type="NCBI Taxonomy" id="408172"/>
    <lineage>
        <taxon>unclassified sequences</taxon>
        <taxon>metagenomes</taxon>
        <taxon>ecological metagenomes</taxon>
    </lineage>
</organism>
<dbReference type="EMBL" id="UINC01001170">
    <property type="protein sequence ID" value="SUZ73145.1"/>
    <property type="molecule type" value="Genomic_DNA"/>
</dbReference>
<sequence>MAVLFFTKLQKGLIMNKKFVLAIDAGTTSSRAILFDKNGKINGVAQYEFNQLFPKEGWVEHDAEEIWNTQLKAINDVLNNSNVNINQIDSIGITNQRETTVIWDKKTGKPVFNAIVWQDRRTADFCKELIKKGKDKVILDKTGLVIDAYFSGTKIKWILDNKEEFRSKANQGDLIFGTIDTWLIWNLSKGKYHVTDPSNASRTLLYNIHDDNWDDELLSIFNVPKNILPKVIDSSSLIVKTDKSIFGESIPISGIVGDQQASLFGQLCLNPGDVKNTYGTGCFCVMNTGD</sequence>
<feature type="non-terminal residue" evidence="9">
    <location>
        <position position="290"/>
    </location>
</feature>
<evidence type="ECO:0000256" key="3">
    <source>
        <dbReference type="ARBA" id="ARBA00022741"/>
    </source>
</evidence>
<feature type="domain" description="Carbohydrate kinase FGGY N-terminal" evidence="8">
    <location>
        <begin position="20"/>
        <end position="265"/>
    </location>
</feature>
<dbReference type="InterPro" id="IPR043129">
    <property type="entry name" value="ATPase_NBD"/>
</dbReference>
<dbReference type="GO" id="GO:0005829">
    <property type="term" value="C:cytosol"/>
    <property type="evidence" value="ECO:0007669"/>
    <property type="project" value="TreeGrafter"/>
</dbReference>
<dbReference type="PANTHER" id="PTHR10196">
    <property type="entry name" value="SUGAR KINASE"/>
    <property type="match status" value="1"/>
</dbReference>
<accession>A0A381Q1F2</accession>
<comment type="similarity">
    <text evidence="1">Belongs to the FGGY kinase family.</text>
</comment>
<dbReference type="FunFam" id="3.30.420.40:FF:000008">
    <property type="entry name" value="Glycerol kinase"/>
    <property type="match status" value="1"/>
</dbReference>
<dbReference type="GO" id="GO:0004370">
    <property type="term" value="F:glycerol kinase activity"/>
    <property type="evidence" value="ECO:0007669"/>
    <property type="project" value="TreeGrafter"/>
</dbReference>
<keyword evidence="3" id="KW-0547">Nucleotide-binding</keyword>
<evidence type="ECO:0000256" key="5">
    <source>
        <dbReference type="ARBA" id="ARBA00022798"/>
    </source>
</evidence>
<evidence type="ECO:0000259" key="8">
    <source>
        <dbReference type="Pfam" id="PF00370"/>
    </source>
</evidence>
<protein>
    <recommendedName>
        <fullName evidence="7">ATP:glycerol 3-phosphotransferase</fullName>
    </recommendedName>
</protein>
<evidence type="ECO:0000256" key="6">
    <source>
        <dbReference type="ARBA" id="ARBA00022840"/>
    </source>
</evidence>
<dbReference type="InterPro" id="IPR018483">
    <property type="entry name" value="Carb_kinase_FGGY_CS"/>
</dbReference>
<dbReference type="Gene3D" id="3.30.420.40">
    <property type="match status" value="2"/>
</dbReference>
<keyword evidence="6" id="KW-0067">ATP-binding</keyword>
<dbReference type="AlphaFoldDB" id="A0A381Q1F2"/>
<evidence type="ECO:0000256" key="2">
    <source>
        <dbReference type="ARBA" id="ARBA00022679"/>
    </source>
</evidence>
<dbReference type="PANTHER" id="PTHR10196:SF69">
    <property type="entry name" value="GLYCEROL KINASE"/>
    <property type="match status" value="1"/>
</dbReference>
<proteinExistence type="inferred from homology"/>
<name>A0A381Q1F2_9ZZZZ</name>
<dbReference type="GO" id="GO:0005524">
    <property type="term" value="F:ATP binding"/>
    <property type="evidence" value="ECO:0007669"/>
    <property type="project" value="UniProtKB-KW"/>
</dbReference>
<dbReference type="Pfam" id="PF00370">
    <property type="entry name" value="FGGY_N"/>
    <property type="match status" value="1"/>
</dbReference>
<keyword evidence="5" id="KW-0319">Glycerol metabolism</keyword>
<dbReference type="PROSITE" id="PS00933">
    <property type="entry name" value="FGGY_KINASES_1"/>
    <property type="match status" value="1"/>
</dbReference>
<reference evidence="9" key="1">
    <citation type="submission" date="2018-05" db="EMBL/GenBank/DDBJ databases">
        <authorList>
            <person name="Lanie J.A."/>
            <person name="Ng W.-L."/>
            <person name="Kazmierczak K.M."/>
            <person name="Andrzejewski T.M."/>
            <person name="Davidsen T.M."/>
            <person name="Wayne K.J."/>
            <person name="Tettelin H."/>
            <person name="Glass J.I."/>
            <person name="Rusch D."/>
            <person name="Podicherti R."/>
            <person name="Tsui H.-C.T."/>
            <person name="Winkler M.E."/>
        </authorList>
    </citation>
    <scope>NUCLEOTIDE SEQUENCE</scope>
</reference>
<dbReference type="GO" id="GO:0019563">
    <property type="term" value="P:glycerol catabolic process"/>
    <property type="evidence" value="ECO:0007669"/>
    <property type="project" value="TreeGrafter"/>
</dbReference>
<keyword evidence="2" id="KW-0808">Transferase</keyword>
<gene>
    <name evidence="9" type="ORF">METZ01_LOCUS25999</name>
</gene>
<evidence type="ECO:0000256" key="4">
    <source>
        <dbReference type="ARBA" id="ARBA00022777"/>
    </source>
</evidence>
<evidence type="ECO:0000313" key="9">
    <source>
        <dbReference type="EMBL" id="SUZ73145.1"/>
    </source>
</evidence>